<dbReference type="GO" id="GO:0004497">
    <property type="term" value="F:monooxygenase activity"/>
    <property type="evidence" value="ECO:0007669"/>
    <property type="project" value="InterPro"/>
</dbReference>
<dbReference type="AlphaFoldDB" id="A0AAN8UZ14"/>
<evidence type="ECO:0000256" key="3">
    <source>
        <dbReference type="ARBA" id="ARBA00023004"/>
    </source>
</evidence>
<evidence type="ECO:0000256" key="2">
    <source>
        <dbReference type="ARBA" id="ARBA00022723"/>
    </source>
</evidence>
<dbReference type="PANTHER" id="PTHR47955:SF15">
    <property type="entry name" value="CYTOCHROME P450 71A2-LIKE"/>
    <property type="match status" value="1"/>
</dbReference>
<keyword evidence="2 4" id="KW-0479">Metal-binding</keyword>
<dbReference type="PANTHER" id="PTHR47955">
    <property type="entry name" value="CYTOCHROME P450 FAMILY 71 PROTEIN"/>
    <property type="match status" value="1"/>
</dbReference>
<evidence type="ECO:0000256" key="1">
    <source>
        <dbReference type="ARBA" id="ARBA00010617"/>
    </source>
</evidence>
<evidence type="ECO:0000256" key="4">
    <source>
        <dbReference type="PIRSR" id="PIRSR602403-1"/>
    </source>
</evidence>
<comment type="caution">
    <text evidence="5">The sequence shown here is derived from an EMBL/GenBank/DDBJ whole genome shotgun (WGS) entry which is preliminary data.</text>
</comment>
<dbReference type="Pfam" id="PF00067">
    <property type="entry name" value="p450"/>
    <property type="match status" value="1"/>
</dbReference>
<accession>A0AAN8UZ14</accession>
<dbReference type="PRINTS" id="PR00465">
    <property type="entry name" value="EP450IV"/>
</dbReference>
<evidence type="ECO:0000313" key="5">
    <source>
        <dbReference type="EMBL" id="KAK6920616.1"/>
    </source>
</evidence>
<keyword evidence="3 4" id="KW-0408">Iron</keyword>
<reference evidence="5 6" key="1">
    <citation type="submission" date="2023-12" db="EMBL/GenBank/DDBJ databases">
        <title>A high-quality genome assembly for Dillenia turbinata (Dilleniales).</title>
        <authorList>
            <person name="Chanderbali A."/>
        </authorList>
    </citation>
    <scope>NUCLEOTIDE SEQUENCE [LARGE SCALE GENOMIC DNA]</scope>
    <source>
        <strain evidence="5">LSX21</strain>
        <tissue evidence="5">Leaf</tissue>
    </source>
</reference>
<dbReference type="EMBL" id="JBAMMX010000020">
    <property type="protein sequence ID" value="KAK6920616.1"/>
    <property type="molecule type" value="Genomic_DNA"/>
</dbReference>
<comment type="cofactor">
    <cofactor evidence="4">
        <name>heme</name>
        <dbReference type="ChEBI" id="CHEBI:30413"/>
    </cofactor>
</comment>
<proteinExistence type="inferred from homology"/>
<sequence length="219" mass="25275">MKTHDAIFANRQNTVATDAAFFGGNDVVLTPYESYVHENVPVNLWDILLVMLIKLLCEFGFGEEFEGEHAKKFKTLLEDFLHVSVSFSFKGFFPSIGWMDKFTGFDAKLQEISKELDAFLGNRDHKLWNMPEDFQPERYYDNPVDFKGQHFEFLPFGSRRRGCPGIAISLSTVEYVLAHLLYWFNWDLPKGKDLDMSESFGAIIHMKNSLHLVPTPYCP</sequence>
<keyword evidence="4" id="KW-0349">Heme</keyword>
<feature type="binding site" description="axial binding residue" evidence="4">
    <location>
        <position position="163"/>
    </location>
    <ligand>
        <name>heme</name>
        <dbReference type="ChEBI" id="CHEBI:30413"/>
    </ligand>
    <ligandPart>
        <name>Fe</name>
        <dbReference type="ChEBI" id="CHEBI:18248"/>
    </ligandPart>
</feature>
<dbReference type="Gene3D" id="1.10.630.10">
    <property type="entry name" value="Cytochrome P450"/>
    <property type="match status" value="2"/>
</dbReference>
<dbReference type="InterPro" id="IPR036396">
    <property type="entry name" value="Cyt_P450_sf"/>
</dbReference>
<keyword evidence="6" id="KW-1185">Reference proteome</keyword>
<dbReference type="Proteomes" id="UP001370490">
    <property type="component" value="Unassembled WGS sequence"/>
</dbReference>
<comment type="similarity">
    <text evidence="1">Belongs to the cytochrome P450 family.</text>
</comment>
<dbReference type="GO" id="GO:0020037">
    <property type="term" value="F:heme binding"/>
    <property type="evidence" value="ECO:0007669"/>
    <property type="project" value="InterPro"/>
</dbReference>
<organism evidence="5 6">
    <name type="scientific">Dillenia turbinata</name>
    <dbReference type="NCBI Taxonomy" id="194707"/>
    <lineage>
        <taxon>Eukaryota</taxon>
        <taxon>Viridiplantae</taxon>
        <taxon>Streptophyta</taxon>
        <taxon>Embryophyta</taxon>
        <taxon>Tracheophyta</taxon>
        <taxon>Spermatophyta</taxon>
        <taxon>Magnoliopsida</taxon>
        <taxon>eudicotyledons</taxon>
        <taxon>Gunneridae</taxon>
        <taxon>Pentapetalae</taxon>
        <taxon>Dilleniales</taxon>
        <taxon>Dilleniaceae</taxon>
        <taxon>Dillenia</taxon>
    </lineage>
</organism>
<dbReference type="InterPro" id="IPR002403">
    <property type="entry name" value="Cyt_P450_E_grp-IV"/>
</dbReference>
<gene>
    <name evidence="5" type="ORF">RJ641_014294</name>
</gene>
<dbReference type="SUPFAM" id="SSF48264">
    <property type="entry name" value="Cytochrome P450"/>
    <property type="match status" value="2"/>
</dbReference>
<dbReference type="InterPro" id="IPR001128">
    <property type="entry name" value="Cyt_P450"/>
</dbReference>
<evidence type="ECO:0000313" key="6">
    <source>
        <dbReference type="Proteomes" id="UP001370490"/>
    </source>
</evidence>
<dbReference type="GO" id="GO:0016705">
    <property type="term" value="F:oxidoreductase activity, acting on paired donors, with incorporation or reduction of molecular oxygen"/>
    <property type="evidence" value="ECO:0007669"/>
    <property type="project" value="InterPro"/>
</dbReference>
<protein>
    <submittedName>
        <fullName evidence="5">Cytochrome P450</fullName>
    </submittedName>
</protein>
<name>A0AAN8UZ14_9MAGN</name>
<dbReference type="GO" id="GO:0005506">
    <property type="term" value="F:iron ion binding"/>
    <property type="evidence" value="ECO:0007669"/>
    <property type="project" value="InterPro"/>
</dbReference>